<dbReference type="GO" id="GO:0016787">
    <property type="term" value="F:hydrolase activity"/>
    <property type="evidence" value="ECO:0007669"/>
    <property type="project" value="UniProtKB-KW"/>
</dbReference>
<gene>
    <name evidence="6" type="ORF">ATL45_2863</name>
    <name evidence="7" type="ORF">SAMN05421805_103479</name>
</gene>
<dbReference type="PANTHER" id="PTHR43046:SF14">
    <property type="entry name" value="MUTT_NUDIX FAMILY PROTEIN"/>
    <property type="match status" value="1"/>
</dbReference>
<evidence type="ECO:0000256" key="1">
    <source>
        <dbReference type="ARBA" id="ARBA00001946"/>
    </source>
</evidence>
<name>A0A1I4XLQ4_9PSEU</name>
<comment type="similarity">
    <text evidence="2 4">Belongs to the Nudix hydrolase family.</text>
</comment>
<evidence type="ECO:0000313" key="6">
    <source>
        <dbReference type="EMBL" id="RKT84545.1"/>
    </source>
</evidence>
<evidence type="ECO:0000259" key="5">
    <source>
        <dbReference type="PROSITE" id="PS51462"/>
    </source>
</evidence>
<dbReference type="PRINTS" id="PR00502">
    <property type="entry name" value="NUDIXFAMILY"/>
</dbReference>
<dbReference type="STRING" id="455193.SAMN05421805_103479"/>
<proteinExistence type="inferred from homology"/>
<evidence type="ECO:0000313" key="8">
    <source>
        <dbReference type="Proteomes" id="UP000199398"/>
    </source>
</evidence>
<evidence type="ECO:0000313" key="7">
    <source>
        <dbReference type="EMBL" id="SFN26209.1"/>
    </source>
</evidence>
<dbReference type="Proteomes" id="UP000199398">
    <property type="component" value="Unassembled WGS sequence"/>
</dbReference>
<dbReference type="Pfam" id="PF00293">
    <property type="entry name" value="NUDIX"/>
    <property type="match status" value="1"/>
</dbReference>
<dbReference type="PROSITE" id="PS00893">
    <property type="entry name" value="NUDIX_BOX"/>
    <property type="match status" value="1"/>
</dbReference>
<organism evidence="7 8">
    <name type="scientific">Saccharopolyspora antimicrobica</name>
    <dbReference type="NCBI Taxonomy" id="455193"/>
    <lineage>
        <taxon>Bacteria</taxon>
        <taxon>Bacillati</taxon>
        <taxon>Actinomycetota</taxon>
        <taxon>Actinomycetes</taxon>
        <taxon>Pseudonocardiales</taxon>
        <taxon>Pseudonocardiaceae</taxon>
        <taxon>Saccharopolyspora</taxon>
    </lineage>
</organism>
<dbReference type="EMBL" id="FOUP01000003">
    <property type="protein sequence ID" value="SFN26209.1"/>
    <property type="molecule type" value="Genomic_DNA"/>
</dbReference>
<evidence type="ECO:0000256" key="4">
    <source>
        <dbReference type="RuleBase" id="RU003476"/>
    </source>
</evidence>
<dbReference type="AlphaFoldDB" id="A0A1I4XLQ4"/>
<feature type="domain" description="Nudix hydrolase" evidence="5">
    <location>
        <begin position="1"/>
        <end position="149"/>
    </location>
</feature>
<comment type="cofactor">
    <cofactor evidence="1">
        <name>Mg(2+)</name>
        <dbReference type="ChEBI" id="CHEBI:18420"/>
    </cofactor>
</comment>
<dbReference type="SUPFAM" id="SSF55811">
    <property type="entry name" value="Nudix"/>
    <property type="match status" value="1"/>
</dbReference>
<protein>
    <submittedName>
        <fullName evidence="6">ADP-ribose pyrophosphatase YjhB (NUDIX family)</fullName>
    </submittedName>
    <submittedName>
        <fullName evidence="7">ADP-ribose pyrophosphatase YjhB, NUDIX family</fullName>
    </submittedName>
</protein>
<evidence type="ECO:0000313" key="9">
    <source>
        <dbReference type="Proteomes" id="UP000270697"/>
    </source>
</evidence>
<keyword evidence="3 4" id="KW-0378">Hydrolase</keyword>
<evidence type="ECO:0000256" key="2">
    <source>
        <dbReference type="ARBA" id="ARBA00005582"/>
    </source>
</evidence>
<dbReference type="InterPro" id="IPR000086">
    <property type="entry name" value="NUDIX_hydrolase_dom"/>
</dbReference>
<reference evidence="6 9" key="2">
    <citation type="submission" date="2018-10" db="EMBL/GenBank/DDBJ databases">
        <title>Sequencing the genomes of 1000 actinobacteria strains.</title>
        <authorList>
            <person name="Klenk H.-P."/>
        </authorList>
    </citation>
    <scope>NUCLEOTIDE SEQUENCE [LARGE SCALE GENOMIC DNA]</scope>
    <source>
        <strain evidence="6 9">DSM 45119</strain>
    </source>
</reference>
<sequence length="151" mass="16383">MLIPRAVAVVVDGRRALVIKRYLRRESAAACAMCGNARTSGCPGHHYAVLPGGHVEDGESAEDAAVRELAEETTLRARIDRLLWTGRHNGRPASYFLMADVAGAAVLSGSEAQEHSPDNSFELLWASADEFERLNLHPADIRAPLARLLGR</sequence>
<reference evidence="7 8" key="1">
    <citation type="submission" date="2016-10" db="EMBL/GenBank/DDBJ databases">
        <authorList>
            <person name="de Groot N.N."/>
        </authorList>
    </citation>
    <scope>NUCLEOTIDE SEQUENCE [LARGE SCALE GENOMIC DNA]</scope>
    <source>
        <strain evidence="7 8">CPCC 201259</strain>
    </source>
</reference>
<dbReference type="Proteomes" id="UP000270697">
    <property type="component" value="Unassembled WGS sequence"/>
</dbReference>
<dbReference type="InterPro" id="IPR015797">
    <property type="entry name" value="NUDIX_hydrolase-like_dom_sf"/>
</dbReference>
<dbReference type="PROSITE" id="PS51462">
    <property type="entry name" value="NUDIX"/>
    <property type="match status" value="1"/>
</dbReference>
<dbReference type="InterPro" id="IPR020476">
    <property type="entry name" value="Nudix_hydrolase"/>
</dbReference>
<dbReference type="PANTHER" id="PTHR43046">
    <property type="entry name" value="GDP-MANNOSE MANNOSYL HYDROLASE"/>
    <property type="match status" value="1"/>
</dbReference>
<dbReference type="EMBL" id="RBXX01000002">
    <property type="protein sequence ID" value="RKT84545.1"/>
    <property type="molecule type" value="Genomic_DNA"/>
</dbReference>
<dbReference type="RefSeq" id="WP_246025339.1">
    <property type="nucleotide sequence ID" value="NZ_FOUP01000003.1"/>
</dbReference>
<dbReference type="InterPro" id="IPR020084">
    <property type="entry name" value="NUDIX_hydrolase_CS"/>
</dbReference>
<keyword evidence="9" id="KW-1185">Reference proteome</keyword>
<accession>A0A1I4XLQ4</accession>
<evidence type="ECO:0000256" key="3">
    <source>
        <dbReference type="ARBA" id="ARBA00022801"/>
    </source>
</evidence>
<dbReference type="Gene3D" id="3.90.79.10">
    <property type="entry name" value="Nucleoside Triphosphate Pyrophosphohydrolase"/>
    <property type="match status" value="1"/>
</dbReference>